<comment type="caution">
    <text evidence="9">The sequence shown here is derived from an EMBL/GenBank/DDBJ whole genome shotgun (WGS) entry which is preliminary data.</text>
</comment>
<keyword evidence="4 6" id="KW-0378">Hydrolase</keyword>
<organism evidence="9 10">
    <name type="scientific">Mortierella isabellina</name>
    <name type="common">Filamentous fungus</name>
    <name type="synonym">Umbelopsis isabellina</name>
    <dbReference type="NCBI Taxonomy" id="91625"/>
    <lineage>
        <taxon>Eukaryota</taxon>
        <taxon>Fungi</taxon>
        <taxon>Fungi incertae sedis</taxon>
        <taxon>Mucoromycota</taxon>
        <taxon>Mucoromycotina</taxon>
        <taxon>Umbelopsidomycetes</taxon>
        <taxon>Umbelopsidales</taxon>
        <taxon>Umbelopsidaceae</taxon>
        <taxon>Umbelopsis</taxon>
    </lineage>
</organism>
<evidence type="ECO:0000313" key="10">
    <source>
        <dbReference type="Proteomes" id="UP000654370"/>
    </source>
</evidence>
<dbReference type="EC" id="3.4.-.-" evidence="6"/>
<evidence type="ECO:0000259" key="8">
    <source>
        <dbReference type="Pfam" id="PF04389"/>
    </source>
</evidence>
<dbReference type="SUPFAM" id="SSF53187">
    <property type="entry name" value="Zn-dependent exopeptidases"/>
    <property type="match status" value="1"/>
</dbReference>
<proteinExistence type="inferred from homology"/>
<reference evidence="9" key="1">
    <citation type="submission" date="2020-12" db="EMBL/GenBank/DDBJ databases">
        <title>Metabolic potential, ecology and presence of endohyphal bacteria is reflected in genomic diversity of Mucoromycotina.</title>
        <authorList>
            <person name="Muszewska A."/>
            <person name="Okrasinska A."/>
            <person name="Steczkiewicz K."/>
            <person name="Drgas O."/>
            <person name="Orlowska M."/>
            <person name="Perlinska-Lenart U."/>
            <person name="Aleksandrzak-Piekarczyk T."/>
            <person name="Szatraj K."/>
            <person name="Zielenkiewicz U."/>
            <person name="Pilsyk S."/>
            <person name="Malc E."/>
            <person name="Mieczkowski P."/>
            <person name="Kruszewska J.S."/>
            <person name="Biernat P."/>
            <person name="Pawlowska J."/>
        </authorList>
    </citation>
    <scope>NUCLEOTIDE SEQUENCE</scope>
    <source>
        <strain evidence="9">WA0000067209</strain>
    </source>
</reference>
<dbReference type="PANTHER" id="PTHR12147">
    <property type="entry name" value="METALLOPEPTIDASE M28 FAMILY MEMBER"/>
    <property type="match status" value="1"/>
</dbReference>
<comment type="similarity">
    <text evidence="2">Belongs to the peptidase M28 family. M28B subfamily.</text>
</comment>
<keyword evidence="10" id="KW-1185">Reference proteome</keyword>
<dbReference type="AlphaFoldDB" id="A0A8H7PE64"/>
<feature type="transmembrane region" description="Helical" evidence="7">
    <location>
        <begin position="97"/>
        <end position="115"/>
    </location>
</feature>
<gene>
    <name evidence="9" type="ORF">INT43_004816</name>
</gene>
<evidence type="ECO:0000256" key="7">
    <source>
        <dbReference type="SAM" id="Phobius"/>
    </source>
</evidence>
<keyword evidence="3 6" id="KW-0645">Protease</keyword>
<dbReference type="GO" id="GO:0008235">
    <property type="term" value="F:metalloexopeptidase activity"/>
    <property type="evidence" value="ECO:0007669"/>
    <property type="project" value="InterPro"/>
</dbReference>
<dbReference type="EMBL" id="JAEPQZ010000017">
    <property type="protein sequence ID" value="KAG2172275.1"/>
    <property type="molecule type" value="Genomic_DNA"/>
</dbReference>
<evidence type="ECO:0000256" key="5">
    <source>
        <dbReference type="ARBA" id="ARBA00022833"/>
    </source>
</evidence>
<dbReference type="OrthoDB" id="10013407at2759"/>
<accession>A0A8H7PE64</accession>
<keyword evidence="7" id="KW-1133">Transmembrane helix</keyword>
<evidence type="ECO:0000256" key="4">
    <source>
        <dbReference type="ARBA" id="ARBA00022801"/>
    </source>
</evidence>
<evidence type="ECO:0000313" key="9">
    <source>
        <dbReference type="EMBL" id="KAG2172275.1"/>
    </source>
</evidence>
<dbReference type="PANTHER" id="PTHR12147:SF26">
    <property type="entry name" value="PEPTIDASE M28 DOMAIN-CONTAINING PROTEIN"/>
    <property type="match status" value="1"/>
</dbReference>
<dbReference type="GO" id="GO:0006508">
    <property type="term" value="P:proteolysis"/>
    <property type="evidence" value="ECO:0007669"/>
    <property type="project" value="UniProtKB-KW"/>
</dbReference>
<comment type="cofactor">
    <cofactor evidence="1">
        <name>Zn(2+)</name>
        <dbReference type="ChEBI" id="CHEBI:29105"/>
    </cofactor>
</comment>
<dbReference type="Pfam" id="PF04389">
    <property type="entry name" value="Peptidase_M28"/>
    <property type="match status" value="1"/>
</dbReference>
<evidence type="ECO:0000256" key="2">
    <source>
        <dbReference type="ARBA" id="ARBA00005634"/>
    </source>
</evidence>
<feature type="domain" description="Peptidase M28" evidence="8">
    <location>
        <begin position="351"/>
        <end position="555"/>
    </location>
</feature>
<evidence type="ECO:0000256" key="3">
    <source>
        <dbReference type="ARBA" id="ARBA00022670"/>
    </source>
</evidence>
<keyword evidence="7" id="KW-0472">Membrane</keyword>
<keyword evidence="5 6" id="KW-0862">Zinc</keyword>
<name>A0A8H7PE64_MORIS</name>
<evidence type="ECO:0000256" key="1">
    <source>
        <dbReference type="ARBA" id="ARBA00001947"/>
    </source>
</evidence>
<dbReference type="InterPro" id="IPR007484">
    <property type="entry name" value="Peptidase_M28"/>
</dbReference>
<dbReference type="Gene3D" id="3.40.630.10">
    <property type="entry name" value="Zn peptidases"/>
    <property type="match status" value="1"/>
</dbReference>
<keyword evidence="6" id="KW-0479">Metal-binding</keyword>
<dbReference type="GO" id="GO:0046872">
    <property type="term" value="F:metal ion binding"/>
    <property type="evidence" value="ECO:0007669"/>
    <property type="project" value="UniProtKB-KW"/>
</dbReference>
<dbReference type="InterPro" id="IPR045175">
    <property type="entry name" value="M28_fam"/>
</dbReference>
<sequence>MPATKTRVALGFGIKHRSREFREGRKELQVTSSGDQADFEKLNRIRSQQSIPLSKSAACQQRGRHYCLQFRTILVSGHVSTDLSTASAKSWRKALEWGLLCGIALLLLILSLVFAEETFGGHPSKSMVVKALNTEDIIEHLKALMEVAGQHHNSRSIRNGYNASAEYIKHQLENGANCDVTTQVFPVQIWEEIQDAEFVVLEASGDMTAFKERKDFICMDIQMLQTAATSTLLFDNKLIELDDLCGDQGCSQKVEGKLVIAPFSEHMQKNVVIAQHLAEAKAAAIMFINIQSPSASFTQLASYNQYLESNVTLPIFAISNDLYNYLLNMMRDDYLVNIQTHVAISKSYTYNIFCEWRGGDENNKVIVGSYLDSVEKSPGINAGSGAATSLAIALALGSLSYQPTNKLVFAWWGAKEAQNTGISHYLQSQSDEFKSNIAANIHLDMLGSQNYIPYILRTNPTSEHVAEHSNKIAEAFEHYFDSIGYSYTHTYSTDGTPHDIFATQADIAYGGLYSGMAPKTPAQKRKFGGIAYVEADPCYHMACDTVDNISVDGIHLASD</sequence>
<protein>
    <recommendedName>
        <fullName evidence="6">Peptide hydrolase</fullName>
        <ecNumber evidence="6">3.4.-.-</ecNumber>
    </recommendedName>
</protein>
<evidence type="ECO:0000256" key="6">
    <source>
        <dbReference type="RuleBase" id="RU361240"/>
    </source>
</evidence>
<keyword evidence="7" id="KW-0812">Transmembrane</keyword>
<dbReference type="Proteomes" id="UP000654370">
    <property type="component" value="Unassembled WGS sequence"/>
</dbReference>